<protein>
    <submittedName>
        <fullName evidence="2">Uncharacterized protein</fullName>
    </submittedName>
</protein>
<reference evidence="2" key="1">
    <citation type="journal article" date="2019" name="bioRxiv">
        <title>The Genome of the Zebra Mussel, Dreissena polymorpha: A Resource for Invasive Species Research.</title>
        <authorList>
            <person name="McCartney M.A."/>
            <person name="Auch B."/>
            <person name="Kono T."/>
            <person name="Mallez S."/>
            <person name="Zhang Y."/>
            <person name="Obille A."/>
            <person name="Becker A."/>
            <person name="Abrahante J.E."/>
            <person name="Garbe J."/>
            <person name="Badalamenti J.P."/>
            <person name="Herman A."/>
            <person name="Mangelson H."/>
            <person name="Liachko I."/>
            <person name="Sullivan S."/>
            <person name="Sone E.D."/>
            <person name="Koren S."/>
            <person name="Silverstein K.A.T."/>
            <person name="Beckman K.B."/>
            <person name="Gohl D.M."/>
        </authorList>
    </citation>
    <scope>NUCLEOTIDE SEQUENCE</scope>
    <source>
        <strain evidence="2">Duluth1</strain>
        <tissue evidence="2">Whole animal</tissue>
    </source>
</reference>
<evidence type="ECO:0000313" key="2">
    <source>
        <dbReference type="EMBL" id="KAH3830436.1"/>
    </source>
</evidence>
<feature type="compositionally biased region" description="Polar residues" evidence="1">
    <location>
        <begin position="28"/>
        <end position="39"/>
    </location>
</feature>
<proteinExistence type="predicted"/>
<evidence type="ECO:0000256" key="1">
    <source>
        <dbReference type="SAM" id="MobiDB-lite"/>
    </source>
</evidence>
<dbReference type="Proteomes" id="UP000828390">
    <property type="component" value="Unassembled WGS sequence"/>
</dbReference>
<sequence length="59" mass="6343">MSATQNVRTKDESSPGFISDQQPDKCSCASNQSPTQLSSVLEVPSTPVNQAVRPYVPPH</sequence>
<keyword evidence="3" id="KW-1185">Reference proteome</keyword>
<comment type="caution">
    <text evidence="2">The sequence shown here is derived from an EMBL/GenBank/DDBJ whole genome shotgun (WGS) entry which is preliminary data.</text>
</comment>
<evidence type="ECO:0000313" key="3">
    <source>
        <dbReference type="Proteomes" id="UP000828390"/>
    </source>
</evidence>
<gene>
    <name evidence="2" type="ORF">DPMN_103680</name>
</gene>
<organism evidence="2 3">
    <name type="scientific">Dreissena polymorpha</name>
    <name type="common">Zebra mussel</name>
    <name type="synonym">Mytilus polymorpha</name>
    <dbReference type="NCBI Taxonomy" id="45954"/>
    <lineage>
        <taxon>Eukaryota</taxon>
        <taxon>Metazoa</taxon>
        <taxon>Spiralia</taxon>
        <taxon>Lophotrochozoa</taxon>
        <taxon>Mollusca</taxon>
        <taxon>Bivalvia</taxon>
        <taxon>Autobranchia</taxon>
        <taxon>Heteroconchia</taxon>
        <taxon>Euheterodonta</taxon>
        <taxon>Imparidentia</taxon>
        <taxon>Neoheterodontei</taxon>
        <taxon>Myida</taxon>
        <taxon>Dreissenoidea</taxon>
        <taxon>Dreissenidae</taxon>
        <taxon>Dreissena</taxon>
    </lineage>
</organism>
<dbReference type="AlphaFoldDB" id="A0A9D4K0E4"/>
<accession>A0A9D4K0E4</accession>
<name>A0A9D4K0E4_DREPO</name>
<reference evidence="2" key="2">
    <citation type="submission" date="2020-11" db="EMBL/GenBank/DDBJ databases">
        <authorList>
            <person name="McCartney M.A."/>
            <person name="Auch B."/>
            <person name="Kono T."/>
            <person name="Mallez S."/>
            <person name="Becker A."/>
            <person name="Gohl D.M."/>
            <person name="Silverstein K.A.T."/>
            <person name="Koren S."/>
            <person name="Bechman K.B."/>
            <person name="Herman A."/>
            <person name="Abrahante J.E."/>
            <person name="Garbe J."/>
        </authorList>
    </citation>
    <scope>NUCLEOTIDE SEQUENCE</scope>
    <source>
        <strain evidence="2">Duluth1</strain>
        <tissue evidence="2">Whole animal</tissue>
    </source>
</reference>
<feature type="region of interest" description="Disordered" evidence="1">
    <location>
        <begin position="1"/>
        <end position="59"/>
    </location>
</feature>
<dbReference type="EMBL" id="JAIWYP010000004">
    <property type="protein sequence ID" value="KAH3830436.1"/>
    <property type="molecule type" value="Genomic_DNA"/>
</dbReference>